<dbReference type="STRING" id="221126.SAMN04489722_101588"/>
<comment type="caution">
    <text evidence="3">The sequence shown here is derived from an EMBL/GenBank/DDBJ whole genome shotgun (WGS) entry which is preliminary data.</text>
</comment>
<dbReference type="EMBL" id="BBNU01000009">
    <property type="protein sequence ID" value="GAL80220.1"/>
    <property type="molecule type" value="Genomic_DNA"/>
</dbReference>
<evidence type="ECO:0000256" key="1">
    <source>
        <dbReference type="ARBA" id="ARBA00008791"/>
    </source>
</evidence>
<dbReference type="PANTHER" id="PTHR46268">
    <property type="entry name" value="STRESS RESPONSE PROTEIN NHAX"/>
    <property type="match status" value="1"/>
</dbReference>
<evidence type="ECO:0000313" key="3">
    <source>
        <dbReference type="EMBL" id="GAL80220.1"/>
    </source>
</evidence>
<dbReference type="RefSeq" id="WP_042498402.1">
    <property type="nucleotide sequence ID" value="NZ_BBNU01000009.1"/>
</dbReference>
<evidence type="ECO:0000259" key="2">
    <source>
        <dbReference type="Pfam" id="PF00582"/>
    </source>
</evidence>
<comment type="similarity">
    <text evidence="1">Belongs to the universal stress protein A family.</text>
</comment>
<dbReference type="InterPro" id="IPR014729">
    <property type="entry name" value="Rossmann-like_a/b/a_fold"/>
</dbReference>
<organism evidence="3 4">
    <name type="scientific">Algibacter lectus</name>
    <dbReference type="NCBI Taxonomy" id="221126"/>
    <lineage>
        <taxon>Bacteria</taxon>
        <taxon>Pseudomonadati</taxon>
        <taxon>Bacteroidota</taxon>
        <taxon>Flavobacteriia</taxon>
        <taxon>Flavobacteriales</taxon>
        <taxon>Flavobacteriaceae</taxon>
        <taxon>Algibacter</taxon>
    </lineage>
</organism>
<dbReference type="CDD" id="cd00293">
    <property type="entry name" value="USP-like"/>
    <property type="match status" value="1"/>
</dbReference>
<reference evidence="3 4" key="1">
    <citation type="journal article" date="2014" name="Genome Announc.">
        <title>Draft Genome Sequences of Marine Flavobacterium Algibacter lectus Strains SS8 and NR4.</title>
        <authorList>
            <person name="Takatani N."/>
            <person name="Nakanishi M."/>
            <person name="Meirelles P."/>
            <person name="Mino S."/>
            <person name="Suda W."/>
            <person name="Oshima K."/>
            <person name="Hattori M."/>
            <person name="Ohkuma M."/>
            <person name="Hosokawa M."/>
            <person name="Miyashita K."/>
            <person name="Thompson F.L."/>
            <person name="Niwa A."/>
            <person name="Sawabe T."/>
            <person name="Sawabe T."/>
        </authorList>
    </citation>
    <scope>NUCLEOTIDE SEQUENCE [LARGE SCALE GENOMIC DNA]</scope>
    <source>
        <strain evidence="4">JCM19274</strain>
    </source>
</reference>
<accession>A0A090WSW2</accession>
<dbReference type="Gene3D" id="3.40.50.620">
    <property type="entry name" value="HUPs"/>
    <property type="match status" value="2"/>
</dbReference>
<gene>
    <name evidence="3" type="ORF">JCM19274_3790</name>
</gene>
<protein>
    <submittedName>
        <fullName evidence="3">UspA protein</fullName>
    </submittedName>
</protein>
<dbReference type="PRINTS" id="PR01438">
    <property type="entry name" value="UNVRSLSTRESS"/>
</dbReference>
<dbReference type="SUPFAM" id="SSF52402">
    <property type="entry name" value="Adenine nucleotide alpha hydrolases-like"/>
    <property type="match status" value="2"/>
</dbReference>
<feature type="domain" description="UspA" evidence="2">
    <location>
        <begin position="1"/>
        <end position="143"/>
    </location>
</feature>
<sequence>MRKILLPTDFSDNAWSASLYALNFFEQEICTFYFLNSVALTRNMLSNLSDRLIKEMSAVATQELLDLKELAETSDPPNPKHTFETILSTQDLYKAVGHACETHDIDLVVMGTKGATGAKEFFFGSKTVNVIMSIKACPVLLIPEEFDFVPPKQIAFPTDYNRFYNLKEVKPLKSLADLYQPKIRIVHITEEKELSNVQSFNLRMLKIYFKNYDFSLHCMPKYAEKAKEINDFIEELDIDVLAMVKYKHSFIEKIINEPVIKELGFHCKIPFLVIPE</sequence>
<dbReference type="AlphaFoldDB" id="A0A090WSW2"/>
<dbReference type="Proteomes" id="UP000029643">
    <property type="component" value="Unassembled WGS sequence"/>
</dbReference>
<dbReference type="InterPro" id="IPR006015">
    <property type="entry name" value="Universal_stress_UspA"/>
</dbReference>
<name>A0A090WSW2_9FLAO</name>
<dbReference type="PANTHER" id="PTHR46268:SF22">
    <property type="entry name" value="SENSOR PROTEIN KDPD-RELATED"/>
    <property type="match status" value="1"/>
</dbReference>
<evidence type="ECO:0000313" key="4">
    <source>
        <dbReference type="Proteomes" id="UP000029643"/>
    </source>
</evidence>
<dbReference type="InterPro" id="IPR006016">
    <property type="entry name" value="UspA"/>
</dbReference>
<dbReference type="Pfam" id="PF00582">
    <property type="entry name" value="Usp"/>
    <property type="match status" value="1"/>
</dbReference>
<proteinExistence type="inferred from homology"/>